<dbReference type="EMBL" id="GBXM01073901">
    <property type="protein sequence ID" value="JAH34676.1"/>
    <property type="molecule type" value="Transcribed_RNA"/>
</dbReference>
<reference evidence="1" key="2">
    <citation type="journal article" date="2015" name="Fish Shellfish Immunol.">
        <title>Early steps in the European eel (Anguilla anguilla)-Vibrio vulnificus interaction in the gills: Role of the RtxA13 toxin.</title>
        <authorList>
            <person name="Callol A."/>
            <person name="Pajuelo D."/>
            <person name="Ebbesson L."/>
            <person name="Teles M."/>
            <person name="MacKenzie S."/>
            <person name="Amaro C."/>
        </authorList>
    </citation>
    <scope>NUCLEOTIDE SEQUENCE</scope>
</reference>
<evidence type="ECO:0000313" key="1">
    <source>
        <dbReference type="EMBL" id="JAH34676.1"/>
    </source>
</evidence>
<organism evidence="1">
    <name type="scientific">Anguilla anguilla</name>
    <name type="common">European freshwater eel</name>
    <name type="synonym">Muraena anguilla</name>
    <dbReference type="NCBI Taxonomy" id="7936"/>
    <lineage>
        <taxon>Eukaryota</taxon>
        <taxon>Metazoa</taxon>
        <taxon>Chordata</taxon>
        <taxon>Craniata</taxon>
        <taxon>Vertebrata</taxon>
        <taxon>Euteleostomi</taxon>
        <taxon>Actinopterygii</taxon>
        <taxon>Neopterygii</taxon>
        <taxon>Teleostei</taxon>
        <taxon>Anguilliformes</taxon>
        <taxon>Anguillidae</taxon>
        <taxon>Anguilla</taxon>
    </lineage>
</organism>
<protein>
    <submittedName>
        <fullName evidence="1">Uncharacterized protein</fullName>
    </submittedName>
</protein>
<dbReference type="AlphaFoldDB" id="A0A0E9S002"/>
<proteinExistence type="predicted"/>
<accession>A0A0E9S002</accession>
<sequence length="51" mass="5848">MTLAPRTLKWSPTDAVGNGGRRQARYYCTEYKCLSGMSHMHHDMHYISNSS</sequence>
<name>A0A0E9S002_ANGAN</name>
<reference evidence="1" key="1">
    <citation type="submission" date="2014-11" db="EMBL/GenBank/DDBJ databases">
        <authorList>
            <person name="Amaro Gonzalez C."/>
        </authorList>
    </citation>
    <scope>NUCLEOTIDE SEQUENCE</scope>
</reference>